<organism evidence="2 3">
    <name type="scientific">Aspergillus eucalypticola (strain CBS 122712 / IBT 29274)</name>
    <dbReference type="NCBI Taxonomy" id="1448314"/>
    <lineage>
        <taxon>Eukaryota</taxon>
        <taxon>Fungi</taxon>
        <taxon>Dikarya</taxon>
        <taxon>Ascomycota</taxon>
        <taxon>Pezizomycotina</taxon>
        <taxon>Eurotiomycetes</taxon>
        <taxon>Eurotiomycetidae</taxon>
        <taxon>Eurotiales</taxon>
        <taxon>Aspergillaceae</taxon>
        <taxon>Aspergillus</taxon>
        <taxon>Aspergillus subgen. Circumdati</taxon>
    </lineage>
</organism>
<dbReference type="OrthoDB" id="5979581at2759"/>
<keyword evidence="3" id="KW-1185">Reference proteome</keyword>
<evidence type="ECO:0000313" key="3">
    <source>
        <dbReference type="Proteomes" id="UP000246171"/>
    </source>
</evidence>
<dbReference type="EMBL" id="MSFU01000007">
    <property type="protein sequence ID" value="PWY77669.1"/>
    <property type="molecule type" value="Genomic_DNA"/>
</dbReference>
<dbReference type="InterPro" id="IPR000719">
    <property type="entry name" value="Prot_kinase_dom"/>
</dbReference>
<sequence>MMKLDIEQSNILVNHHQSNTNIRNKNDKQRNRFTDIHLAGFGSTVAKISLRTPPGDEIGIPIFRSPEAMPQMKWGPETDTWSFDATVQINPFSLTFLVEKGLIDMNHVGNV</sequence>
<evidence type="ECO:0000313" key="2">
    <source>
        <dbReference type="EMBL" id="PWY77669.1"/>
    </source>
</evidence>
<dbReference type="Gene3D" id="1.10.510.10">
    <property type="entry name" value="Transferase(Phosphotransferase) domain 1"/>
    <property type="match status" value="1"/>
</dbReference>
<dbReference type="GO" id="GO:0004672">
    <property type="term" value="F:protein kinase activity"/>
    <property type="evidence" value="ECO:0007669"/>
    <property type="project" value="InterPro"/>
</dbReference>
<dbReference type="InterPro" id="IPR011009">
    <property type="entry name" value="Kinase-like_dom_sf"/>
</dbReference>
<evidence type="ECO:0000259" key="1">
    <source>
        <dbReference type="PROSITE" id="PS50011"/>
    </source>
</evidence>
<dbReference type="VEuPathDB" id="FungiDB:BO83DRAFT_222726"/>
<protein>
    <recommendedName>
        <fullName evidence="1">Protein kinase domain-containing protein</fullName>
    </recommendedName>
</protein>
<comment type="caution">
    <text evidence="2">The sequence shown here is derived from an EMBL/GenBank/DDBJ whole genome shotgun (WGS) entry which is preliminary data.</text>
</comment>
<reference evidence="2" key="1">
    <citation type="submission" date="2016-12" db="EMBL/GenBank/DDBJ databases">
        <title>The genomes of Aspergillus section Nigri reveals drivers in fungal speciation.</title>
        <authorList>
            <consortium name="DOE Joint Genome Institute"/>
            <person name="Vesth T.C."/>
            <person name="Nybo J."/>
            <person name="Theobald S."/>
            <person name="Brandl J."/>
            <person name="Frisvad J.C."/>
            <person name="Nielsen K.F."/>
            <person name="Lyhne E.K."/>
            <person name="Kogle M.E."/>
            <person name="Kuo A."/>
            <person name="Riley R."/>
            <person name="Clum A."/>
            <person name="Nolan M."/>
            <person name="Lipzen A."/>
            <person name="Salamov A."/>
            <person name="Henrissat B."/>
            <person name="Wiebenga A."/>
            <person name="De vries R.P."/>
            <person name="Grigoriev I.V."/>
            <person name="Mortensen U.H."/>
            <person name="Andersen M.R."/>
            <person name="Baker S.E."/>
        </authorList>
    </citation>
    <scope>NUCLEOTIDE SEQUENCE</scope>
    <source>
        <strain evidence="2">CBS 122712</strain>
    </source>
</reference>
<dbReference type="Proteomes" id="UP000246171">
    <property type="component" value="Unassembled WGS sequence"/>
</dbReference>
<proteinExistence type="predicted"/>
<dbReference type="SUPFAM" id="SSF56112">
    <property type="entry name" value="Protein kinase-like (PK-like)"/>
    <property type="match status" value="1"/>
</dbReference>
<dbReference type="PROSITE" id="PS50011">
    <property type="entry name" value="PROTEIN_KINASE_DOM"/>
    <property type="match status" value="1"/>
</dbReference>
<dbReference type="AlphaFoldDB" id="A0A317VVP9"/>
<gene>
    <name evidence="2" type="ORF">BO83DRAFT_222726</name>
</gene>
<name>A0A317VVP9_ASPEC</name>
<dbReference type="GeneID" id="37048797"/>
<accession>A0A317VVP9</accession>
<feature type="domain" description="Protein kinase" evidence="1">
    <location>
        <begin position="1"/>
        <end position="111"/>
    </location>
</feature>
<dbReference type="RefSeq" id="XP_025390050.1">
    <property type="nucleotide sequence ID" value="XM_025526835.1"/>
</dbReference>
<dbReference type="GO" id="GO:0005524">
    <property type="term" value="F:ATP binding"/>
    <property type="evidence" value="ECO:0007669"/>
    <property type="project" value="InterPro"/>
</dbReference>